<reference evidence="2 3" key="1">
    <citation type="submission" date="2014-04" db="EMBL/GenBank/DDBJ databases">
        <authorList>
            <consortium name="DOE Joint Genome Institute"/>
            <person name="Kuo A."/>
            <person name="Tarkka M."/>
            <person name="Buscot F."/>
            <person name="Kohler A."/>
            <person name="Nagy L.G."/>
            <person name="Floudas D."/>
            <person name="Copeland A."/>
            <person name="Barry K.W."/>
            <person name="Cichocki N."/>
            <person name="Veneault-Fourrey C."/>
            <person name="LaButti K."/>
            <person name="Lindquist E.A."/>
            <person name="Lipzen A."/>
            <person name="Lundell T."/>
            <person name="Morin E."/>
            <person name="Murat C."/>
            <person name="Sun H."/>
            <person name="Tunlid A."/>
            <person name="Henrissat B."/>
            <person name="Grigoriev I.V."/>
            <person name="Hibbett D.S."/>
            <person name="Martin F."/>
            <person name="Nordberg H.P."/>
            <person name="Cantor M.N."/>
            <person name="Hua S.X."/>
        </authorList>
    </citation>
    <scope>NUCLEOTIDE SEQUENCE [LARGE SCALE GENOMIC DNA]</scope>
    <source>
        <strain evidence="2 3">F 1598</strain>
    </source>
</reference>
<dbReference type="HOGENOM" id="CLU_2688687_0_0_1"/>
<evidence type="ECO:0000313" key="3">
    <source>
        <dbReference type="Proteomes" id="UP000054166"/>
    </source>
</evidence>
<organism evidence="2 3">
    <name type="scientific">Piloderma croceum (strain F 1598)</name>
    <dbReference type="NCBI Taxonomy" id="765440"/>
    <lineage>
        <taxon>Eukaryota</taxon>
        <taxon>Fungi</taxon>
        <taxon>Dikarya</taxon>
        <taxon>Basidiomycota</taxon>
        <taxon>Agaricomycotina</taxon>
        <taxon>Agaricomycetes</taxon>
        <taxon>Agaricomycetidae</taxon>
        <taxon>Atheliales</taxon>
        <taxon>Atheliaceae</taxon>
        <taxon>Piloderma</taxon>
    </lineage>
</organism>
<feature type="compositionally biased region" description="Basic and acidic residues" evidence="1">
    <location>
        <begin position="37"/>
        <end position="53"/>
    </location>
</feature>
<keyword evidence="3" id="KW-1185">Reference proteome</keyword>
<gene>
    <name evidence="2" type="ORF">PILCRDRAFT_824837</name>
</gene>
<dbReference type="AlphaFoldDB" id="A0A0C3AVU9"/>
<dbReference type="EMBL" id="KN833019">
    <property type="protein sequence ID" value="KIM78123.1"/>
    <property type="molecule type" value="Genomic_DNA"/>
</dbReference>
<protein>
    <submittedName>
        <fullName evidence="2">Uncharacterized protein</fullName>
    </submittedName>
</protein>
<accession>A0A0C3AVU9</accession>
<evidence type="ECO:0000256" key="1">
    <source>
        <dbReference type="SAM" id="MobiDB-lite"/>
    </source>
</evidence>
<feature type="region of interest" description="Disordered" evidence="1">
    <location>
        <begin position="12"/>
        <end position="54"/>
    </location>
</feature>
<name>A0A0C3AVU9_PILCF</name>
<reference evidence="3" key="2">
    <citation type="submission" date="2015-01" db="EMBL/GenBank/DDBJ databases">
        <title>Evolutionary Origins and Diversification of the Mycorrhizal Mutualists.</title>
        <authorList>
            <consortium name="DOE Joint Genome Institute"/>
            <consortium name="Mycorrhizal Genomics Consortium"/>
            <person name="Kohler A."/>
            <person name="Kuo A."/>
            <person name="Nagy L.G."/>
            <person name="Floudas D."/>
            <person name="Copeland A."/>
            <person name="Barry K.W."/>
            <person name="Cichocki N."/>
            <person name="Veneault-Fourrey C."/>
            <person name="LaButti K."/>
            <person name="Lindquist E.A."/>
            <person name="Lipzen A."/>
            <person name="Lundell T."/>
            <person name="Morin E."/>
            <person name="Murat C."/>
            <person name="Riley R."/>
            <person name="Ohm R."/>
            <person name="Sun H."/>
            <person name="Tunlid A."/>
            <person name="Henrissat B."/>
            <person name="Grigoriev I.V."/>
            <person name="Hibbett D.S."/>
            <person name="Martin F."/>
        </authorList>
    </citation>
    <scope>NUCLEOTIDE SEQUENCE [LARGE SCALE GENOMIC DNA]</scope>
    <source>
        <strain evidence="3">F 1598</strain>
    </source>
</reference>
<proteinExistence type="predicted"/>
<sequence length="74" mass="8242">MFTVDVARRCTYNVGGHGKGHPGGQKRTSNTSEEDDDRQRKKVSQDKTSDSKTEVSVCRYFGVVRLKSAAEYDA</sequence>
<evidence type="ECO:0000313" key="2">
    <source>
        <dbReference type="EMBL" id="KIM78123.1"/>
    </source>
</evidence>
<dbReference type="InParanoid" id="A0A0C3AVU9"/>
<dbReference type="Proteomes" id="UP000054166">
    <property type="component" value="Unassembled WGS sequence"/>
</dbReference>